<keyword evidence="2" id="KW-1185">Reference proteome</keyword>
<dbReference type="Proteomes" id="UP000041254">
    <property type="component" value="Unassembled WGS sequence"/>
</dbReference>
<dbReference type="EMBL" id="CDMY01000279">
    <property type="protein sequence ID" value="CEL99384.1"/>
    <property type="molecule type" value="Genomic_DNA"/>
</dbReference>
<evidence type="ECO:0008006" key="3">
    <source>
        <dbReference type="Google" id="ProtNLM"/>
    </source>
</evidence>
<dbReference type="InterPro" id="IPR038765">
    <property type="entry name" value="Papain-like_cys_pep_sf"/>
</dbReference>
<evidence type="ECO:0000313" key="2">
    <source>
        <dbReference type="Proteomes" id="UP000041254"/>
    </source>
</evidence>
<organism evidence="1 2">
    <name type="scientific">Vitrella brassicaformis (strain CCMP3155)</name>
    <dbReference type="NCBI Taxonomy" id="1169540"/>
    <lineage>
        <taxon>Eukaryota</taxon>
        <taxon>Sar</taxon>
        <taxon>Alveolata</taxon>
        <taxon>Colpodellida</taxon>
        <taxon>Vitrellaceae</taxon>
        <taxon>Vitrella</taxon>
    </lineage>
</organism>
<dbReference type="VEuPathDB" id="CryptoDB:Vbra_3005"/>
<gene>
    <name evidence="1" type="ORF">Vbra_3005</name>
</gene>
<sequence>MLLVQLAQTPNLGNTCYHKQVTIFRLPPAFRLTISRFLKDKSGTPQAPDDRPRREYDLYAVTHHGGILNGGHSYA</sequence>
<accession>A0A0G4EPL7</accession>
<dbReference type="InParanoid" id="A0A0G4EPL7"/>
<proteinExistence type="predicted"/>
<dbReference type="AlphaFoldDB" id="A0A0G4EPL7"/>
<evidence type="ECO:0000313" key="1">
    <source>
        <dbReference type="EMBL" id="CEL99384.1"/>
    </source>
</evidence>
<dbReference type="SUPFAM" id="SSF54001">
    <property type="entry name" value="Cysteine proteinases"/>
    <property type="match status" value="1"/>
</dbReference>
<protein>
    <recommendedName>
        <fullName evidence="3">USP domain-containing protein</fullName>
    </recommendedName>
</protein>
<dbReference type="OrthoDB" id="419330at2759"/>
<reference evidence="1 2" key="1">
    <citation type="submission" date="2014-11" db="EMBL/GenBank/DDBJ databases">
        <authorList>
            <person name="Zhu J."/>
            <person name="Qi W."/>
            <person name="Song R."/>
        </authorList>
    </citation>
    <scope>NUCLEOTIDE SEQUENCE [LARGE SCALE GENOMIC DNA]</scope>
</reference>
<name>A0A0G4EPL7_VITBC</name>